<evidence type="ECO:0000313" key="3">
    <source>
        <dbReference type="Proteomes" id="UP001222027"/>
    </source>
</evidence>
<accession>A0AAV8PAE3</accession>
<evidence type="ECO:0000256" key="1">
    <source>
        <dbReference type="SAM" id="MobiDB-lite"/>
    </source>
</evidence>
<dbReference type="EMBL" id="JAQQAF010000006">
    <property type="protein sequence ID" value="KAJ8477231.1"/>
    <property type="molecule type" value="Genomic_DNA"/>
</dbReference>
<name>A0AAV8PAE3_ENSVE</name>
<comment type="caution">
    <text evidence="2">The sequence shown here is derived from an EMBL/GenBank/DDBJ whole genome shotgun (WGS) entry which is preliminary data.</text>
</comment>
<reference evidence="2 3" key="1">
    <citation type="submission" date="2022-12" db="EMBL/GenBank/DDBJ databases">
        <title>Chromosome-scale assembly of the Ensete ventricosum genome.</title>
        <authorList>
            <person name="Dussert Y."/>
            <person name="Stocks J."/>
            <person name="Wendawek A."/>
            <person name="Woldeyes F."/>
            <person name="Nichols R.A."/>
            <person name="Borrell J.S."/>
        </authorList>
    </citation>
    <scope>NUCLEOTIDE SEQUENCE [LARGE SCALE GENOMIC DNA]</scope>
    <source>
        <strain evidence="3">cv. Maze</strain>
        <tissue evidence="2">Seeds</tissue>
    </source>
</reference>
<feature type="region of interest" description="Disordered" evidence="1">
    <location>
        <begin position="1"/>
        <end position="28"/>
    </location>
</feature>
<evidence type="ECO:0000313" key="2">
    <source>
        <dbReference type="EMBL" id="KAJ8477231.1"/>
    </source>
</evidence>
<sequence length="96" mass="10421">MSVFPTAPAIRPLMGSKRPRRGLRRPPGGSLPMASAILFLQLLQTRVPISPSAGRPHECAPARSSKAPRVTSDHACLVFFSSSSLVVLRQSFRRAK</sequence>
<organism evidence="2 3">
    <name type="scientific">Ensete ventricosum</name>
    <name type="common">Abyssinian banana</name>
    <name type="synonym">Musa ensete</name>
    <dbReference type="NCBI Taxonomy" id="4639"/>
    <lineage>
        <taxon>Eukaryota</taxon>
        <taxon>Viridiplantae</taxon>
        <taxon>Streptophyta</taxon>
        <taxon>Embryophyta</taxon>
        <taxon>Tracheophyta</taxon>
        <taxon>Spermatophyta</taxon>
        <taxon>Magnoliopsida</taxon>
        <taxon>Liliopsida</taxon>
        <taxon>Zingiberales</taxon>
        <taxon>Musaceae</taxon>
        <taxon>Ensete</taxon>
    </lineage>
</organism>
<dbReference type="Proteomes" id="UP001222027">
    <property type="component" value="Unassembled WGS sequence"/>
</dbReference>
<keyword evidence="3" id="KW-1185">Reference proteome</keyword>
<gene>
    <name evidence="2" type="ORF">OPV22_020958</name>
</gene>
<proteinExistence type="predicted"/>
<protein>
    <submittedName>
        <fullName evidence="2">Uncharacterized protein</fullName>
    </submittedName>
</protein>
<dbReference type="AlphaFoldDB" id="A0AAV8PAE3"/>